<evidence type="ECO:0008006" key="4">
    <source>
        <dbReference type="Google" id="ProtNLM"/>
    </source>
</evidence>
<dbReference type="Gene3D" id="3.10.450.50">
    <property type="match status" value="1"/>
</dbReference>
<dbReference type="InterPro" id="IPR032710">
    <property type="entry name" value="NTF2-like_dom_sf"/>
</dbReference>
<organism evidence="2 3">
    <name type="scientific">Rheinheimera aquimaris</name>
    <dbReference type="NCBI Taxonomy" id="412437"/>
    <lineage>
        <taxon>Bacteria</taxon>
        <taxon>Pseudomonadati</taxon>
        <taxon>Pseudomonadota</taxon>
        <taxon>Gammaproteobacteria</taxon>
        <taxon>Chromatiales</taxon>
        <taxon>Chromatiaceae</taxon>
        <taxon>Rheinheimera</taxon>
    </lineage>
</organism>
<dbReference type="Proteomes" id="UP001501169">
    <property type="component" value="Unassembled WGS sequence"/>
</dbReference>
<comment type="caution">
    <text evidence="2">The sequence shown here is derived from an EMBL/GenBank/DDBJ whole genome shotgun (WGS) entry which is preliminary data.</text>
</comment>
<keyword evidence="1" id="KW-0732">Signal</keyword>
<evidence type="ECO:0000313" key="3">
    <source>
        <dbReference type="Proteomes" id="UP001501169"/>
    </source>
</evidence>
<keyword evidence="3" id="KW-1185">Reference proteome</keyword>
<dbReference type="RefSeq" id="WP_226767182.1">
    <property type="nucleotide sequence ID" value="NZ_BAAAEO010000003.1"/>
</dbReference>
<feature type="chain" id="PRO_5047282411" description="Nuclear transport factor 2 family protein" evidence="1">
    <location>
        <begin position="20"/>
        <end position="155"/>
    </location>
</feature>
<name>A0ABN1DU83_9GAMM</name>
<sequence>MKKVITFLLLSLFSVSAGADTVLSEEQLKDLTQQFIAAKNARQQPDSTAKDVEYFLSFLAEEFLDDHVKFNVIVSSKEELRERMLAKLKDKILFSNIDILEIMTGRNVTFVKFKEHVKGQPGHMDKPIEYTAINIMSLEFNDNGKIKHIRRHHGL</sequence>
<dbReference type="EMBL" id="BAAAEO010000003">
    <property type="protein sequence ID" value="GAA0552356.1"/>
    <property type="molecule type" value="Genomic_DNA"/>
</dbReference>
<reference evidence="2 3" key="1">
    <citation type="journal article" date="2019" name="Int. J. Syst. Evol. Microbiol.">
        <title>The Global Catalogue of Microorganisms (GCM) 10K type strain sequencing project: providing services to taxonomists for standard genome sequencing and annotation.</title>
        <authorList>
            <consortium name="The Broad Institute Genomics Platform"/>
            <consortium name="The Broad Institute Genome Sequencing Center for Infectious Disease"/>
            <person name="Wu L."/>
            <person name="Ma J."/>
        </authorList>
    </citation>
    <scope>NUCLEOTIDE SEQUENCE [LARGE SCALE GENOMIC DNA]</scope>
    <source>
        <strain evidence="2 3">JCM 14331</strain>
    </source>
</reference>
<protein>
    <recommendedName>
        <fullName evidence="4">Nuclear transport factor 2 family protein</fullName>
    </recommendedName>
</protein>
<proteinExistence type="predicted"/>
<evidence type="ECO:0000313" key="2">
    <source>
        <dbReference type="EMBL" id="GAA0552356.1"/>
    </source>
</evidence>
<gene>
    <name evidence="2" type="ORF">GCM10009098_20070</name>
</gene>
<dbReference type="SUPFAM" id="SSF54427">
    <property type="entry name" value="NTF2-like"/>
    <property type="match status" value="1"/>
</dbReference>
<accession>A0ABN1DU83</accession>
<feature type="signal peptide" evidence="1">
    <location>
        <begin position="1"/>
        <end position="19"/>
    </location>
</feature>
<evidence type="ECO:0000256" key="1">
    <source>
        <dbReference type="SAM" id="SignalP"/>
    </source>
</evidence>